<keyword evidence="6" id="KW-1185">Reference proteome</keyword>
<evidence type="ECO:0000256" key="1">
    <source>
        <dbReference type="ARBA" id="ARBA00022679"/>
    </source>
</evidence>
<proteinExistence type="inferred from homology"/>
<comment type="similarity">
    <text evidence="3">Belongs to the acetyltransferase family. RimJ subfamily.</text>
</comment>
<feature type="domain" description="N-acetyltransferase" evidence="4">
    <location>
        <begin position="11"/>
        <end position="146"/>
    </location>
</feature>
<evidence type="ECO:0000313" key="6">
    <source>
        <dbReference type="Proteomes" id="UP000249248"/>
    </source>
</evidence>
<dbReference type="RefSeq" id="WP_111063424.1">
    <property type="nucleotide sequence ID" value="NZ_JBHUCU010000007.1"/>
</dbReference>
<reference evidence="5 6" key="1">
    <citation type="submission" date="2018-06" db="EMBL/GenBank/DDBJ databases">
        <title>The draft genome sequence of Crocinitomix sp. SM1701.</title>
        <authorList>
            <person name="Zhang X."/>
        </authorList>
    </citation>
    <scope>NUCLEOTIDE SEQUENCE [LARGE SCALE GENOMIC DNA]</scope>
    <source>
        <strain evidence="5 6">SM1701</strain>
    </source>
</reference>
<comment type="caution">
    <text evidence="5">The sequence shown here is derived from an EMBL/GenBank/DDBJ whole genome shotgun (WGS) entry which is preliminary data.</text>
</comment>
<evidence type="ECO:0000256" key="2">
    <source>
        <dbReference type="ARBA" id="ARBA00023315"/>
    </source>
</evidence>
<dbReference type="Gene3D" id="3.40.630.30">
    <property type="match status" value="1"/>
</dbReference>
<dbReference type="OrthoDB" id="9811523at2"/>
<dbReference type="InterPro" id="IPR000182">
    <property type="entry name" value="GNAT_dom"/>
</dbReference>
<organism evidence="5 6">
    <name type="scientific">Putridiphycobacter roseus</name>
    <dbReference type="NCBI Taxonomy" id="2219161"/>
    <lineage>
        <taxon>Bacteria</taxon>
        <taxon>Pseudomonadati</taxon>
        <taxon>Bacteroidota</taxon>
        <taxon>Flavobacteriia</taxon>
        <taxon>Flavobacteriales</taxon>
        <taxon>Crocinitomicaceae</taxon>
        <taxon>Putridiphycobacter</taxon>
    </lineage>
</organism>
<keyword evidence="2" id="KW-0012">Acyltransferase</keyword>
<evidence type="ECO:0000256" key="3">
    <source>
        <dbReference type="ARBA" id="ARBA00038502"/>
    </source>
</evidence>
<dbReference type="PANTHER" id="PTHR43792:SF8">
    <property type="entry name" value="[RIBOSOMAL PROTEIN US5]-ALANINE N-ACETYLTRANSFERASE"/>
    <property type="match status" value="1"/>
</dbReference>
<dbReference type="InterPro" id="IPR051531">
    <property type="entry name" value="N-acetyltransferase"/>
</dbReference>
<dbReference type="AlphaFoldDB" id="A0A2W1NBV8"/>
<evidence type="ECO:0000313" key="5">
    <source>
        <dbReference type="EMBL" id="PZE16815.1"/>
    </source>
</evidence>
<protein>
    <submittedName>
        <fullName evidence="5">N-acetyltransferase</fullName>
    </submittedName>
</protein>
<keyword evidence="1 5" id="KW-0808">Transferase</keyword>
<dbReference type="PANTHER" id="PTHR43792">
    <property type="entry name" value="GNAT FAMILY, PUTATIVE (AFU_ORTHOLOGUE AFUA_3G00765)-RELATED-RELATED"/>
    <property type="match status" value="1"/>
</dbReference>
<gene>
    <name evidence="5" type="ORF">DNU06_11195</name>
</gene>
<dbReference type="InterPro" id="IPR016181">
    <property type="entry name" value="Acyl_CoA_acyltransferase"/>
</dbReference>
<dbReference type="Proteomes" id="UP000249248">
    <property type="component" value="Unassembled WGS sequence"/>
</dbReference>
<evidence type="ECO:0000259" key="4">
    <source>
        <dbReference type="Pfam" id="PF13302"/>
    </source>
</evidence>
<dbReference type="EMBL" id="QKSB01000006">
    <property type="protein sequence ID" value="PZE16815.1"/>
    <property type="molecule type" value="Genomic_DNA"/>
</dbReference>
<name>A0A2W1NBV8_9FLAO</name>
<dbReference type="GO" id="GO:0016747">
    <property type="term" value="F:acyltransferase activity, transferring groups other than amino-acyl groups"/>
    <property type="evidence" value="ECO:0007669"/>
    <property type="project" value="InterPro"/>
</dbReference>
<sequence>MEEFPTIKTKRLFLRRITLSDLTELQQIVNNKNITDQLLNFNYPYTKEDALKRFHFVWDGFQENIRYVFLITDLNTDGLLGEIGLHIDSANNHAEIGYWVAEDNWGKGIAKEATKAILKFGFETLKLHKIFATHFTTNPVSGGVLIANKMIKEGVLKDHYLTPTGYQSVIQYRLTKTEYDSLSSI</sequence>
<dbReference type="SUPFAM" id="SSF55729">
    <property type="entry name" value="Acyl-CoA N-acyltransferases (Nat)"/>
    <property type="match status" value="1"/>
</dbReference>
<dbReference type="Pfam" id="PF13302">
    <property type="entry name" value="Acetyltransf_3"/>
    <property type="match status" value="1"/>
</dbReference>
<accession>A0A2W1NBV8</accession>